<dbReference type="Proteomes" id="UP000276215">
    <property type="component" value="Unassembled WGS sequence"/>
</dbReference>
<evidence type="ECO:0000313" key="1">
    <source>
        <dbReference type="EMBL" id="RPA97092.1"/>
    </source>
</evidence>
<evidence type="ECO:0000313" key="2">
    <source>
        <dbReference type="Proteomes" id="UP000276215"/>
    </source>
</evidence>
<proteinExistence type="predicted"/>
<dbReference type="AlphaFoldDB" id="A0A3N4JFP6"/>
<gene>
    <name evidence="1" type="ORF">L873DRAFT_1157713</name>
</gene>
<accession>A0A3N4JFP6</accession>
<dbReference type="EMBL" id="ML120408">
    <property type="protein sequence ID" value="RPA97092.1"/>
    <property type="molecule type" value="Genomic_DNA"/>
</dbReference>
<sequence>MLIDSVALVLSCAQCNAFCDGFCVMRQAAPDSLLVETPVRQKSPVYLKIGQYFLISKFFTMIVAVHACSSSRVVVSLKPQRLSSPV</sequence>
<reference evidence="1 2" key="1">
    <citation type="journal article" date="2018" name="Nat. Ecol. Evol.">
        <title>Pezizomycetes genomes reveal the molecular basis of ectomycorrhizal truffle lifestyle.</title>
        <authorList>
            <person name="Murat C."/>
            <person name="Payen T."/>
            <person name="Noel B."/>
            <person name="Kuo A."/>
            <person name="Morin E."/>
            <person name="Chen J."/>
            <person name="Kohler A."/>
            <person name="Krizsan K."/>
            <person name="Balestrini R."/>
            <person name="Da Silva C."/>
            <person name="Montanini B."/>
            <person name="Hainaut M."/>
            <person name="Levati E."/>
            <person name="Barry K.W."/>
            <person name="Belfiori B."/>
            <person name="Cichocki N."/>
            <person name="Clum A."/>
            <person name="Dockter R.B."/>
            <person name="Fauchery L."/>
            <person name="Guy J."/>
            <person name="Iotti M."/>
            <person name="Le Tacon F."/>
            <person name="Lindquist E.A."/>
            <person name="Lipzen A."/>
            <person name="Malagnac F."/>
            <person name="Mello A."/>
            <person name="Molinier V."/>
            <person name="Miyauchi S."/>
            <person name="Poulain J."/>
            <person name="Riccioni C."/>
            <person name="Rubini A."/>
            <person name="Sitrit Y."/>
            <person name="Splivallo R."/>
            <person name="Traeger S."/>
            <person name="Wang M."/>
            <person name="Zifcakova L."/>
            <person name="Wipf D."/>
            <person name="Zambonelli A."/>
            <person name="Paolocci F."/>
            <person name="Nowrousian M."/>
            <person name="Ottonello S."/>
            <person name="Baldrian P."/>
            <person name="Spatafora J.W."/>
            <person name="Henrissat B."/>
            <person name="Nagy L.G."/>
            <person name="Aury J.M."/>
            <person name="Wincker P."/>
            <person name="Grigoriev I.V."/>
            <person name="Bonfante P."/>
            <person name="Martin F.M."/>
        </authorList>
    </citation>
    <scope>NUCLEOTIDE SEQUENCE [LARGE SCALE GENOMIC DNA]</scope>
    <source>
        <strain evidence="1 2">120613-1</strain>
    </source>
</reference>
<keyword evidence="2" id="KW-1185">Reference proteome</keyword>
<protein>
    <submittedName>
        <fullName evidence="1">Uncharacterized protein</fullName>
    </submittedName>
</protein>
<name>A0A3N4JFP6_9PEZI</name>
<organism evidence="1 2">
    <name type="scientific">Choiromyces venosus 120613-1</name>
    <dbReference type="NCBI Taxonomy" id="1336337"/>
    <lineage>
        <taxon>Eukaryota</taxon>
        <taxon>Fungi</taxon>
        <taxon>Dikarya</taxon>
        <taxon>Ascomycota</taxon>
        <taxon>Pezizomycotina</taxon>
        <taxon>Pezizomycetes</taxon>
        <taxon>Pezizales</taxon>
        <taxon>Tuberaceae</taxon>
        <taxon>Choiromyces</taxon>
    </lineage>
</organism>